<keyword evidence="2 13" id="KW-0444">Lipid biosynthesis</keyword>
<feature type="binding site" evidence="13">
    <location>
        <position position="258"/>
    </location>
    <ligand>
        <name>sn-glycerol 3-phosphate</name>
        <dbReference type="ChEBI" id="CHEBI:57597"/>
    </ligand>
</feature>
<dbReference type="SUPFAM" id="SSF48179">
    <property type="entry name" value="6-phosphogluconate dehydrogenase C-terminal domain-like"/>
    <property type="match status" value="1"/>
</dbReference>
<comment type="caution">
    <text evidence="13">Lacks conserved residue(s) required for the propagation of feature annotation.</text>
</comment>
<feature type="binding site" evidence="13">
    <location>
        <position position="110"/>
    </location>
    <ligand>
        <name>NADPH</name>
        <dbReference type="ChEBI" id="CHEBI:57783"/>
    </ligand>
</feature>
<dbReference type="GO" id="GO:0046167">
    <property type="term" value="P:glycerol-3-phosphate biosynthetic process"/>
    <property type="evidence" value="ECO:0007669"/>
    <property type="project" value="UniProtKB-UniRule"/>
</dbReference>
<evidence type="ECO:0000256" key="15">
    <source>
        <dbReference type="PIRSR" id="PIRSR000114-2"/>
    </source>
</evidence>
<dbReference type="GO" id="GO:0005975">
    <property type="term" value="P:carbohydrate metabolic process"/>
    <property type="evidence" value="ECO:0007669"/>
    <property type="project" value="InterPro"/>
</dbReference>
<dbReference type="GO" id="GO:0006650">
    <property type="term" value="P:glycerophospholipid metabolic process"/>
    <property type="evidence" value="ECO:0007669"/>
    <property type="project" value="UniProtKB-UniRule"/>
</dbReference>
<dbReference type="Gene3D" id="3.40.50.720">
    <property type="entry name" value="NAD(P)-binding Rossmann-like Domain"/>
    <property type="match status" value="1"/>
</dbReference>
<keyword evidence="3 13" id="KW-0521">NADP</keyword>
<comment type="similarity">
    <text evidence="1 13 17">Belongs to the NAD-dependent glycerol-3-phosphate dehydrogenase family.</text>
</comment>
<feature type="binding site" evidence="13">
    <location>
        <position position="283"/>
    </location>
    <ligand>
        <name>NADPH</name>
        <dbReference type="ChEBI" id="CHEBI:57783"/>
    </ligand>
</feature>
<dbReference type="GO" id="GO:0051287">
    <property type="term" value="F:NAD binding"/>
    <property type="evidence" value="ECO:0007669"/>
    <property type="project" value="InterPro"/>
</dbReference>
<accession>A0A5S9IHH4</accession>
<keyword evidence="13" id="KW-0963">Cytoplasm</keyword>
<keyword evidence="8 13" id="KW-1208">Phospholipid metabolism</keyword>
<comment type="catalytic activity">
    <reaction evidence="13">
        <text>sn-glycerol 3-phosphate + NAD(+) = dihydroxyacetone phosphate + NADH + H(+)</text>
        <dbReference type="Rhea" id="RHEA:11092"/>
        <dbReference type="ChEBI" id="CHEBI:15378"/>
        <dbReference type="ChEBI" id="CHEBI:57540"/>
        <dbReference type="ChEBI" id="CHEBI:57597"/>
        <dbReference type="ChEBI" id="CHEBI:57642"/>
        <dbReference type="ChEBI" id="CHEBI:57945"/>
        <dbReference type="EC" id="1.1.1.94"/>
    </reaction>
</comment>
<gene>
    <name evidence="13" type="primary">gpsA</name>
    <name evidence="20" type="ORF">UABAM_00205</name>
</gene>
<feature type="binding site" evidence="15">
    <location>
        <position position="110"/>
    </location>
    <ligand>
        <name>substrate</name>
    </ligand>
</feature>
<feature type="domain" description="Glycerol-3-phosphate dehydrogenase NAD-dependent N-terminal" evidence="18">
    <location>
        <begin position="8"/>
        <end position="160"/>
    </location>
</feature>
<feature type="binding site" evidence="13">
    <location>
        <position position="257"/>
    </location>
    <ligand>
        <name>sn-glycerol 3-phosphate</name>
        <dbReference type="ChEBI" id="CHEBI:57597"/>
    </ligand>
</feature>
<dbReference type="InterPro" id="IPR006168">
    <property type="entry name" value="G3P_DH_NAD-dep"/>
</dbReference>
<evidence type="ECO:0000256" key="9">
    <source>
        <dbReference type="ARBA" id="ARBA00052716"/>
    </source>
</evidence>
<reference evidence="20 21" key="1">
    <citation type="submission" date="2019-08" db="EMBL/GenBank/DDBJ databases">
        <title>Complete genome sequence of Candidatus Uab amorphum.</title>
        <authorList>
            <person name="Shiratori T."/>
            <person name="Suzuki S."/>
            <person name="Kakizawa Y."/>
            <person name="Ishida K."/>
        </authorList>
    </citation>
    <scope>NUCLEOTIDE SEQUENCE [LARGE SCALE GENOMIC DNA]</scope>
    <source>
        <strain evidence="20 21">SRT547</strain>
    </source>
</reference>
<keyword evidence="5 13" id="KW-0520">NAD</keyword>
<name>A0A5S9IHH4_UABAM</name>
<dbReference type="GO" id="GO:0141153">
    <property type="term" value="F:glycerol-3-phosphate dehydrogenase (NADP+) activity"/>
    <property type="evidence" value="ECO:0007669"/>
    <property type="project" value="RHEA"/>
</dbReference>
<feature type="binding site" evidence="13">
    <location>
        <position position="257"/>
    </location>
    <ligand>
        <name>NADPH</name>
        <dbReference type="ChEBI" id="CHEBI:57783"/>
    </ligand>
</feature>
<dbReference type="GO" id="GO:0005829">
    <property type="term" value="C:cytosol"/>
    <property type="evidence" value="ECO:0007669"/>
    <property type="project" value="TreeGrafter"/>
</dbReference>
<dbReference type="HAMAP" id="MF_00394">
    <property type="entry name" value="NAD_Glyc3P_dehydrog"/>
    <property type="match status" value="1"/>
</dbReference>
<keyword evidence="4 13" id="KW-0560">Oxidoreductase</keyword>
<feature type="domain" description="Glycerol-3-phosphate dehydrogenase NAD-dependent C-terminal" evidence="19">
    <location>
        <begin position="182"/>
        <end position="322"/>
    </location>
</feature>
<evidence type="ECO:0000256" key="3">
    <source>
        <dbReference type="ARBA" id="ARBA00022857"/>
    </source>
</evidence>
<evidence type="ECO:0000259" key="18">
    <source>
        <dbReference type="Pfam" id="PF01210"/>
    </source>
</evidence>
<feature type="binding site" evidence="16">
    <location>
        <begin position="12"/>
        <end position="17"/>
    </location>
    <ligand>
        <name>NAD(+)</name>
        <dbReference type="ChEBI" id="CHEBI:57540"/>
    </ligand>
</feature>
<dbReference type="InterPro" id="IPR008927">
    <property type="entry name" value="6-PGluconate_DH-like_C_sf"/>
</dbReference>
<feature type="binding site" evidence="13">
    <location>
        <position position="246"/>
    </location>
    <ligand>
        <name>sn-glycerol 3-phosphate</name>
        <dbReference type="ChEBI" id="CHEBI:57597"/>
    </ligand>
</feature>
<dbReference type="PRINTS" id="PR00077">
    <property type="entry name" value="GPDHDRGNASE"/>
</dbReference>
<sequence length="333" mass="36437">MMSNYDSVGVIGGGSWGTTLAHLSGINNNKTLLWMRDEEGIEEINNKNRNSKYTKEYAISENIKATDSLEEVAENCEIIIVAIPSHSFRRITYKLGNYVKGDQILLSASKGLEQKTRSRMTSILLEETCCKKIGVIAGPNLFEEILKGHPSATVVASHFNEVIVKTIKAFASQSFRVYGNNDVLGSELGGSIKNIVAIAAGIIDGLDFGNNSKSLLVTRGISEMCRIGSKLGTNNSTFTGLTGVGDTMVTCACNLSRNYRVGYHLAKGKSLNYICENIVSVAEGINTCKVIHEFALEVGVELPIIRGVYEIVHENKDIMEVITSLMQRKSLWE</sequence>
<comment type="pathway">
    <text evidence="13">Membrane lipid metabolism; glycerophospholipid metabolism.</text>
</comment>
<feature type="binding site" evidence="13">
    <location>
        <position position="16"/>
    </location>
    <ligand>
        <name>NADPH</name>
        <dbReference type="ChEBI" id="CHEBI:57783"/>
    </ligand>
</feature>
<dbReference type="Proteomes" id="UP000326354">
    <property type="component" value="Chromosome"/>
</dbReference>
<evidence type="ECO:0000256" key="6">
    <source>
        <dbReference type="ARBA" id="ARBA00023098"/>
    </source>
</evidence>
<evidence type="ECO:0000256" key="16">
    <source>
        <dbReference type="PIRSR" id="PIRSR000114-3"/>
    </source>
</evidence>
<dbReference type="KEGG" id="uam:UABAM_00205"/>
<evidence type="ECO:0000256" key="11">
    <source>
        <dbReference type="ARBA" id="ARBA00069372"/>
    </source>
</evidence>
<feature type="binding site" evidence="13">
    <location>
        <position position="36"/>
    </location>
    <ligand>
        <name>NADPH</name>
        <dbReference type="ChEBI" id="CHEBI:57783"/>
    </ligand>
</feature>
<keyword evidence="6 13" id="KW-0443">Lipid metabolism</keyword>
<feature type="binding site" evidence="13">
    <location>
        <position position="256"/>
    </location>
    <ligand>
        <name>sn-glycerol 3-phosphate</name>
        <dbReference type="ChEBI" id="CHEBI:57597"/>
    </ligand>
</feature>
<dbReference type="InterPro" id="IPR036291">
    <property type="entry name" value="NAD(P)-bd_dom_sf"/>
</dbReference>
<dbReference type="UniPathway" id="UPA00940"/>
<protein>
    <recommendedName>
        <fullName evidence="11 13">Glycerol-3-phosphate dehydrogenase [NAD(P)+]</fullName>
        <ecNumber evidence="10 13">1.1.1.94</ecNumber>
    </recommendedName>
    <alternativeName>
        <fullName evidence="13">NAD(P)(+)-dependent glycerol-3-phosphate dehydrogenase</fullName>
    </alternativeName>
    <alternativeName>
        <fullName evidence="12 13">NAD(P)H-dependent dihydroxyacetone-phosphate reductase</fullName>
    </alternativeName>
</protein>
<dbReference type="GO" id="GO:0046168">
    <property type="term" value="P:glycerol-3-phosphate catabolic process"/>
    <property type="evidence" value="ECO:0007669"/>
    <property type="project" value="InterPro"/>
</dbReference>
<keyword evidence="7 13" id="KW-0594">Phospholipid biosynthesis</keyword>
<dbReference type="PANTHER" id="PTHR11728:SF1">
    <property type="entry name" value="GLYCEROL-3-PHOSPHATE DEHYDROGENASE [NAD(+)] 2, CHLOROPLASTIC"/>
    <property type="match status" value="1"/>
</dbReference>
<evidence type="ECO:0000256" key="8">
    <source>
        <dbReference type="ARBA" id="ARBA00023264"/>
    </source>
</evidence>
<proteinExistence type="inferred from homology"/>
<dbReference type="EC" id="1.1.1.94" evidence="10 13"/>
<dbReference type="NCBIfam" id="NF000940">
    <property type="entry name" value="PRK00094.1-2"/>
    <property type="match status" value="1"/>
</dbReference>
<feature type="binding site" evidence="13">
    <location>
        <position position="281"/>
    </location>
    <ligand>
        <name>NADPH</name>
        <dbReference type="ChEBI" id="CHEBI:57783"/>
    </ligand>
</feature>
<evidence type="ECO:0000256" key="7">
    <source>
        <dbReference type="ARBA" id="ARBA00023209"/>
    </source>
</evidence>
<dbReference type="InterPro" id="IPR011128">
    <property type="entry name" value="G3P_DH_NAD-dep_N"/>
</dbReference>
<evidence type="ECO:0000256" key="1">
    <source>
        <dbReference type="ARBA" id="ARBA00011009"/>
    </source>
</evidence>
<feature type="binding site" evidence="16">
    <location>
        <position position="257"/>
    </location>
    <ligand>
        <name>NAD(+)</name>
        <dbReference type="ChEBI" id="CHEBI:57540"/>
    </ligand>
</feature>
<evidence type="ECO:0000256" key="5">
    <source>
        <dbReference type="ARBA" id="ARBA00023027"/>
    </source>
</evidence>
<dbReference type="NCBIfam" id="NF000942">
    <property type="entry name" value="PRK00094.1-4"/>
    <property type="match status" value="1"/>
</dbReference>
<dbReference type="InterPro" id="IPR013328">
    <property type="entry name" value="6PGD_dom2"/>
</dbReference>
<feature type="binding site" evidence="15">
    <location>
        <begin position="257"/>
        <end position="258"/>
    </location>
    <ligand>
        <name>substrate</name>
    </ligand>
</feature>
<feature type="binding site" evidence="13">
    <location>
        <position position="15"/>
    </location>
    <ligand>
        <name>NADPH</name>
        <dbReference type="ChEBI" id="CHEBI:57783"/>
    </ligand>
</feature>
<dbReference type="RefSeq" id="WP_229759343.1">
    <property type="nucleotide sequence ID" value="NZ_AP019860.1"/>
</dbReference>
<feature type="binding site" evidence="13">
    <location>
        <position position="138"/>
    </location>
    <ligand>
        <name>sn-glycerol 3-phosphate</name>
        <dbReference type="ChEBI" id="CHEBI:57597"/>
    </ligand>
</feature>
<evidence type="ECO:0000256" key="4">
    <source>
        <dbReference type="ARBA" id="ARBA00023002"/>
    </source>
</evidence>
<evidence type="ECO:0000256" key="2">
    <source>
        <dbReference type="ARBA" id="ARBA00022516"/>
    </source>
</evidence>
<dbReference type="Gene3D" id="1.10.1040.10">
    <property type="entry name" value="N-(1-d-carboxylethyl)-l-norvaline Dehydrogenase, domain 2"/>
    <property type="match status" value="1"/>
</dbReference>
<feature type="binding site" evidence="13">
    <location>
        <position position="110"/>
    </location>
    <ligand>
        <name>sn-glycerol 3-phosphate</name>
        <dbReference type="ChEBI" id="CHEBI:57597"/>
    </ligand>
</feature>
<evidence type="ECO:0000256" key="17">
    <source>
        <dbReference type="RuleBase" id="RU000437"/>
    </source>
</evidence>
<dbReference type="SUPFAM" id="SSF51735">
    <property type="entry name" value="NAD(P)-binding Rossmann-fold domains"/>
    <property type="match status" value="1"/>
</dbReference>
<dbReference type="FunFam" id="1.10.1040.10:FF:000001">
    <property type="entry name" value="Glycerol-3-phosphate dehydrogenase [NAD(P)+]"/>
    <property type="match status" value="1"/>
</dbReference>
<feature type="binding site" evidence="13">
    <location>
        <position position="53"/>
    </location>
    <ligand>
        <name>NADPH</name>
        <dbReference type="ChEBI" id="CHEBI:57783"/>
    </ligand>
</feature>
<comment type="catalytic activity">
    <reaction evidence="9">
        <text>sn-glycerol 3-phosphate + NADP(+) = dihydroxyacetone phosphate + NADPH + H(+)</text>
        <dbReference type="Rhea" id="RHEA:11096"/>
        <dbReference type="ChEBI" id="CHEBI:15378"/>
        <dbReference type="ChEBI" id="CHEBI:57597"/>
        <dbReference type="ChEBI" id="CHEBI:57642"/>
        <dbReference type="ChEBI" id="CHEBI:57783"/>
        <dbReference type="ChEBI" id="CHEBI:58349"/>
        <dbReference type="EC" id="1.1.1.94"/>
    </reaction>
    <physiologicalReaction direction="right-to-left" evidence="9">
        <dbReference type="Rhea" id="RHEA:11098"/>
    </physiologicalReaction>
</comment>
<evidence type="ECO:0000313" key="21">
    <source>
        <dbReference type="Proteomes" id="UP000326354"/>
    </source>
</evidence>
<evidence type="ECO:0000259" key="19">
    <source>
        <dbReference type="Pfam" id="PF07479"/>
    </source>
</evidence>
<dbReference type="FunFam" id="3.40.50.720:FF:000019">
    <property type="entry name" value="Glycerol-3-phosphate dehydrogenase [NAD(P)+]"/>
    <property type="match status" value="1"/>
</dbReference>
<dbReference type="AlphaFoldDB" id="A0A5S9IHH4"/>
<keyword evidence="13" id="KW-0547">Nucleotide-binding</keyword>
<dbReference type="Pfam" id="PF07479">
    <property type="entry name" value="NAD_Gly3P_dh_C"/>
    <property type="match status" value="1"/>
</dbReference>
<dbReference type="PIRSF" id="PIRSF000114">
    <property type="entry name" value="Glycerol-3-P_dh"/>
    <property type="match status" value="1"/>
</dbReference>
<comment type="function">
    <text evidence="13">Catalyzes the reduction of the glycolytic intermediate dihydroxyacetone phosphate (DHAP) to sn-glycerol 3-phosphate (G3P), the key precursor for phospholipid synthesis.</text>
</comment>
<dbReference type="Pfam" id="PF01210">
    <property type="entry name" value="NAD_Gly3P_dh_N"/>
    <property type="match status" value="1"/>
</dbReference>
<dbReference type="GO" id="GO:0141152">
    <property type="term" value="F:glycerol-3-phosphate dehydrogenase (NAD+) activity"/>
    <property type="evidence" value="ECO:0007669"/>
    <property type="project" value="RHEA"/>
</dbReference>
<evidence type="ECO:0000256" key="10">
    <source>
        <dbReference type="ARBA" id="ARBA00066687"/>
    </source>
</evidence>
<feature type="active site" description="Proton acceptor" evidence="13 14">
    <location>
        <position position="193"/>
    </location>
</feature>
<organism evidence="20 21">
    <name type="scientific">Uabimicrobium amorphum</name>
    <dbReference type="NCBI Taxonomy" id="2596890"/>
    <lineage>
        <taxon>Bacteria</taxon>
        <taxon>Pseudomonadati</taxon>
        <taxon>Planctomycetota</taxon>
        <taxon>Candidatus Uabimicrobiia</taxon>
        <taxon>Candidatus Uabimicrobiales</taxon>
        <taxon>Candidatus Uabimicrobiaceae</taxon>
        <taxon>Candidatus Uabimicrobium</taxon>
    </lineage>
</organism>
<evidence type="ECO:0000256" key="14">
    <source>
        <dbReference type="PIRSR" id="PIRSR000114-1"/>
    </source>
</evidence>
<dbReference type="InterPro" id="IPR006109">
    <property type="entry name" value="G3P_DH_NAD-dep_C"/>
</dbReference>
<feature type="binding site" evidence="13">
    <location>
        <position position="193"/>
    </location>
    <ligand>
        <name>sn-glycerol 3-phosphate</name>
        <dbReference type="ChEBI" id="CHEBI:57597"/>
    </ligand>
</feature>
<dbReference type="PROSITE" id="PS00957">
    <property type="entry name" value="NAD_G3PDH"/>
    <property type="match status" value="1"/>
</dbReference>
<dbReference type="PANTHER" id="PTHR11728">
    <property type="entry name" value="GLYCEROL-3-PHOSPHATE DEHYDROGENASE"/>
    <property type="match status" value="1"/>
</dbReference>
<keyword evidence="21" id="KW-1185">Reference proteome</keyword>
<dbReference type="GO" id="GO:0008654">
    <property type="term" value="P:phospholipid biosynthetic process"/>
    <property type="evidence" value="ECO:0007669"/>
    <property type="project" value="UniProtKB-KW"/>
</dbReference>
<evidence type="ECO:0000256" key="13">
    <source>
        <dbReference type="HAMAP-Rule" id="MF_00394"/>
    </source>
</evidence>
<comment type="subcellular location">
    <subcellularLocation>
        <location evidence="13">Cytoplasm</location>
    </subcellularLocation>
</comment>
<dbReference type="EMBL" id="AP019860">
    <property type="protein sequence ID" value="BBM81863.1"/>
    <property type="molecule type" value="Genomic_DNA"/>
</dbReference>
<evidence type="ECO:0000313" key="20">
    <source>
        <dbReference type="EMBL" id="BBM81863.1"/>
    </source>
</evidence>
<evidence type="ECO:0000256" key="12">
    <source>
        <dbReference type="ARBA" id="ARBA00080511"/>
    </source>
</evidence>